<dbReference type="eggNOG" id="COG1403">
    <property type="taxonomic scope" value="Bacteria"/>
</dbReference>
<dbReference type="STRING" id="443152.MDG893_20644"/>
<keyword evidence="4" id="KW-1185">Reference proteome</keyword>
<protein>
    <recommendedName>
        <fullName evidence="2">HNH nuclease domain-containing protein</fullName>
    </recommendedName>
</protein>
<dbReference type="GO" id="GO:0008270">
    <property type="term" value="F:zinc ion binding"/>
    <property type="evidence" value="ECO:0007669"/>
    <property type="project" value="InterPro"/>
</dbReference>
<dbReference type="InterPro" id="IPR002711">
    <property type="entry name" value="HNH"/>
</dbReference>
<evidence type="ECO:0000256" key="1">
    <source>
        <dbReference type="SAM" id="MobiDB-lite"/>
    </source>
</evidence>
<dbReference type="PANTHER" id="PTHR33877:SF2">
    <property type="entry name" value="OS07G0170200 PROTEIN"/>
    <property type="match status" value="1"/>
</dbReference>
<dbReference type="Pfam" id="PF01844">
    <property type="entry name" value="HNH"/>
    <property type="match status" value="1"/>
</dbReference>
<comment type="caution">
    <text evidence="3">The sequence shown here is derived from an EMBL/GenBank/DDBJ whole genome shotgun (WGS) entry which is preliminary data.</text>
</comment>
<dbReference type="PANTHER" id="PTHR33877">
    <property type="entry name" value="SLL1193 PROTEIN"/>
    <property type="match status" value="1"/>
</dbReference>
<sequence>MPLRTAKPCRSKLCHQTTREKHGYCEEHADQAKSWTRGRAGRGRGGRPWRRLREQVMQRDRYLCQPCKRARLVTPATEVDHVIPEAEGGPTVASNLESTCHPCHQVKTQREALRARERDAGGPGGG</sequence>
<dbReference type="CDD" id="cd00085">
    <property type="entry name" value="HNHc"/>
    <property type="match status" value="1"/>
</dbReference>
<organism evidence="3 4">
    <name type="scientific">Marinobacter algicola DG893</name>
    <dbReference type="NCBI Taxonomy" id="443152"/>
    <lineage>
        <taxon>Bacteria</taxon>
        <taxon>Pseudomonadati</taxon>
        <taxon>Pseudomonadota</taxon>
        <taxon>Gammaproteobacteria</taxon>
        <taxon>Pseudomonadales</taxon>
        <taxon>Marinobacteraceae</taxon>
        <taxon>Marinobacter</taxon>
    </lineage>
</organism>
<feature type="compositionally biased region" description="Basic residues" evidence="1">
    <location>
        <begin position="39"/>
        <end position="48"/>
    </location>
</feature>
<dbReference type="InterPro" id="IPR003615">
    <property type="entry name" value="HNH_nuc"/>
</dbReference>
<evidence type="ECO:0000259" key="2">
    <source>
        <dbReference type="SMART" id="SM00507"/>
    </source>
</evidence>
<dbReference type="RefSeq" id="WP_007153802.1">
    <property type="nucleotide sequence ID" value="NZ_ABCP01000013.1"/>
</dbReference>
<dbReference type="AlphaFoldDB" id="A6F0K6"/>
<reference evidence="3 4" key="1">
    <citation type="submission" date="2007-06" db="EMBL/GenBank/DDBJ databases">
        <authorList>
            <person name="Green D."/>
            <person name="Ferriera S."/>
            <person name="Johnson J."/>
            <person name="Kravitz S."/>
            <person name="Beeson K."/>
            <person name="Sutton G."/>
            <person name="Rogers Y.-H."/>
            <person name="Friedman R."/>
            <person name="Frazier M."/>
            <person name="Venter J.C."/>
        </authorList>
    </citation>
    <scope>NUCLEOTIDE SEQUENCE [LARGE SCALE GENOMIC DNA]</scope>
    <source>
        <strain evidence="3 4">DG893</strain>
    </source>
</reference>
<evidence type="ECO:0000313" key="3">
    <source>
        <dbReference type="EMBL" id="EDM47767.1"/>
    </source>
</evidence>
<proteinExistence type="predicted"/>
<gene>
    <name evidence="3" type="ORF">MDG893_20644</name>
</gene>
<dbReference type="Proteomes" id="UP000005856">
    <property type="component" value="Unassembled WGS sequence"/>
</dbReference>
<evidence type="ECO:0000313" key="4">
    <source>
        <dbReference type="Proteomes" id="UP000005856"/>
    </source>
</evidence>
<feature type="region of interest" description="Disordered" evidence="1">
    <location>
        <begin position="28"/>
        <end position="48"/>
    </location>
</feature>
<dbReference type="EMBL" id="ABCP01000013">
    <property type="protein sequence ID" value="EDM47767.1"/>
    <property type="molecule type" value="Genomic_DNA"/>
</dbReference>
<dbReference type="GO" id="GO:0004519">
    <property type="term" value="F:endonuclease activity"/>
    <property type="evidence" value="ECO:0007669"/>
    <property type="project" value="InterPro"/>
</dbReference>
<feature type="domain" description="HNH nuclease" evidence="2">
    <location>
        <begin position="51"/>
        <end position="105"/>
    </location>
</feature>
<accession>A6F0K6</accession>
<dbReference type="GO" id="GO:0003676">
    <property type="term" value="F:nucleic acid binding"/>
    <property type="evidence" value="ECO:0007669"/>
    <property type="project" value="InterPro"/>
</dbReference>
<dbReference type="Gene3D" id="1.10.30.50">
    <property type="match status" value="1"/>
</dbReference>
<dbReference type="OrthoDB" id="9784774at2"/>
<name>A6F0K6_9GAMM</name>
<dbReference type="InterPro" id="IPR052892">
    <property type="entry name" value="NA-targeting_endonuclease"/>
</dbReference>
<dbReference type="SMART" id="SM00507">
    <property type="entry name" value="HNHc"/>
    <property type="match status" value="1"/>
</dbReference>